<dbReference type="Gene3D" id="3.40.50.620">
    <property type="entry name" value="HUPs"/>
    <property type="match status" value="1"/>
</dbReference>
<gene>
    <name evidence="8 10" type="primary">tilS</name>
    <name evidence="10" type="ORF">E5983_00350</name>
</gene>
<name>A0A7X3G6R5_9STRE</name>
<keyword evidence="2 8" id="KW-0963">Cytoplasm</keyword>
<dbReference type="InterPro" id="IPR012094">
    <property type="entry name" value="tRNA_Ile_lys_synt"/>
</dbReference>
<dbReference type="NCBIfam" id="TIGR02432">
    <property type="entry name" value="lysidine_TilS_N"/>
    <property type="match status" value="1"/>
</dbReference>
<dbReference type="InterPro" id="IPR012796">
    <property type="entry name" value="Lysidine-tRNA-synth_C"/>
</dbReference>
<comment type="catalytic activity">
    <reaction evidence="7 8">
        <text>cytidine(34) in tRNA(Ile2) + L-lysine + ATP = lysidine(34) in tRNA(Ile2) + AMP + diphosphate + H(+)</text>
        <dbReference type="Rhea" id="RHEA:43744"/>
        <dbReference type="Rhea" id="RHEA-COMP:10625"/>
        <dbReference type="Rhea" id="RHEA-COMP:10670"/>
        <dbReference type="ChEBI" id="CHEBI:15378"/>
        <dbReference type="ChEBI" id="CHEBI:30616"/>
        <dbReference type="ChEBI" id="CHEBI:32551"/>
        <dbReference type="ChEBI" id="CHEBI:33019"/>
        <dbReference type="ChEBI" id="CHEBI:82748"/>
        <dbReference type="ChEBI" id="CHEBI:83665"/>
        <dbReference type="ChEBI" id="CHEBI:456215"/>
        <dbReference type="EC" id="6.3.4.19"/>
    </reaction>
</comment>
<dbReference type="GO" id="GO:0032267">
    <property type="term" value="F:tRNA(Ile)-lysidine synthase activity"/>
    <property type="evidence" value="ECO:0007669"/>
    <property type="project" value="UniProtKB-EC"/>
</dbReference>
<comment type="subcellular location">
    <subcellularLocation>
        <location evidence="1 8">Cytoplasm</location>
    </subcellularLocation>
</comment>
<dbReference type="Pfam" id="PF11734">
    <property type="entry name" value="TilS_C"/>
    <property type="match status" value="1"/>
</dbReference>
<comment type="domain">
    <text evidence="8">The N-terminal region contains the highly conserved SGGXDS motif, predicted to be a P-loop motif involved in ATP binding.</text>
</comment>
<evidence type="ECO:0000259" key="9">
    <source>
        <dbReference type="SMART" id="SM00977"/>
    </source>
</evidence>
<dbReference type="Pfam" id="PF01171">
    <property type="entry name" value="ATP_bind_3"/>
    <property type="match status" value="1"/>
</dbReference>
<keyword evidence="4 8" id="KW-0819">tRNA processing</keyword>
<comment type="function">
    <text evidence="8">Ligates lysine onto the cytidine present at position 34 of the AUA codon-specific tRNA(Ile) that contains the anticodon CAU, in an ATP-dependent manner. Cytidine is converted to lysidine, thus changing the amino acid specificity of the tRNA from methionine to isoleucine.</text>
</comment>
<comment type="similarity">
    <text evidence="8">Belongs to the tRNA(Ile)-lysidine synthase family.</text>
</comment>
<sequence>MTFEEHLRQHVLDQQFFQEHSRVLVALSGGKDSLYLVSFLYRHQEELGIQMGLAHVNYGQRPEAAWEEKSLERLAQDLEIPFYSCSFTGKFTELAARDFRYTFFKRLMVEEAYTALITAHHQDDQVETILMRIIQGKHLESLGGMKQCQLFGPGQLIRPLLPFAKQDLPQEFYFEDSSNSSPTYFRNRVRHQLLPLLRAENPGLDRGLLRLSQQVEDLYGLLASRIPPLDPSHLEKWQEEPEVLQMYLLDQYLKNYPQLHRGPNSLDSLARLLRKDGSHRTYLGQGYWLDKRYNSFEITSPPSSQEELPPFLLEVGQVTDFGAFRFFFERKPQGPILAEILVESKPVLLRRRQEGDAFEWNGYRRKLRRWFINEKIPVQEREQAVIVEQNEKIQGIVNSHGPCLSIENEHGIMKARIYVQKMKIE</sequence>
<dbReference type="EMBL" id="WSRS01000002">
    <property type="protein sequence ID" value="MVX58126.1"/>
    <property type="molecule type" value="Genomic_DNA"/>
</dbReference>
<dbReference type="NCBIfam" id="TIGR02433">
    <property type="entry name" value="lysidine_TilS_C"/>
    <property type="match status" value="1"/>
</dbReference>
<evidence type="ECO:0000256" key="8">
    <source>
        <dbReference type="HAMAP-Rule" id="MF_01161"/>
    </source>
</evidence>
<dbReference type="GO" id="GO:0006400">
    <property type="term" value="P:tRNA modification"/>
    <property type="evidence" value="ECO:0007669"/>
    <property type="project" value="UniProtKB-UniRule"/>
</dbReference>
<evidence type="ECO:0000256" key="6">
    <source>
        <dbReference type="ARBA" id="ARBA00022840"/>
    </source>
</evidence>
<keyword evidence="3 8" id="KW-0436">Ligase</keyword>
<dbReference type="SUPFAM" id="SSF56037">
    <property type="entry name" value="PheT/TilS domain"/>
    <property type="match status" value="1"/>
</dbReference>
<dbReference type="RefSeq" id="WP_160331960.1">
    <property type="nucleotide sequence ID" value="NZ_WSRS01000002.1"/>
</dbReference>
<evidence type="ECO:0000313" key="10">
    <source>
        <dbReference type="EMBL" id="MVX58126.1"/>
    </source>
</evidence>
<dbReference type="InterPro" id="IPR012795">
    <property type="entry name" value="tRNA_Ile_lys_synt_N"/>
</dbReference>
<dbReference type="EC" id="6.3.4.19" evidence="8"/>
<feature type="binding site" evidence="8">
    <location>
        <begin position="28"/>
        <end position="33"/>
    </location>
    <ligand>
        <name>ATP</name>
        <dbReference type="ChEBI" id="CHEBI:30616"/>
    </ligand>
</feature>
<evidence type="ECO:0000313" key="11">
    <source>
        <dbReference type="Proteomes" id="UP000461595"/>
    </source>
</evidence>
<dbReference type="HAMAP" id="MF_01161">
    <property type="entry name" value="tRNA_Ile_lys_synt"/>
    <property type="match status" value="1"/>
</dbReference>
<dbReference type="SUPFAM" id="SSF52402">
    <property type="entry name" value="Adenine nucleotide alpha hydrolases-like"/>
    <property type="match status" value="1"/>
</dbReference>
<dbReference type="GO" id="GO:0005524">
    <property type="term" value="F:ATP binding"/>
    <property type="evidence" value="ECO:0007669"/>
    <property type="project" value="UniProtKB-UniRule"/>
</dbReference>
<keyword evidence="5 8" id="KW-0547">Nucleotide-binding</keyword>
<dbReference type="PANTHER" id="PTHR43033">
    <property type="entry name" value="TRNA(ILE)-LYSIDINE SYNTHASE-RELATED"/>
    <property type="match status" value="1"/>
</dbReference>
<organism evidence="10 11">
    <name type="scientific">Streptococcus danieliae</name>
    <dbReference type="NCBI Taxonomy" id="747656"/>
    <lineage>
        <taxon>Bacteria</taxon>
        <taxon>Bacillati</taxon>
        <taxon>Bacillota</taxon>
        <taxon>Bacilli</taxon>
        <taxon>Lactobacillales</taxon>
        <taxon>Streptococcaceae</taxon>
        <taxon>Streptococcus</taxon>
    </lineage>
</organism>
<reference evidence="10 11" key="1">
    <citation type="submission" date="2019-12" db="EMBL/GenBank/DDBJ databases">
        <title>Microbes associate with the intestines of laboratory mice.</title>
        <authorList>
            <person name="Navarre W."/>
            <person name="Wong E."/>
        </authorList>
    </citation>
    <scope>NUCLEOTIDE SEQUENCE [LARGE SCALE GENOMIC DNA]</scope>
    <source>
        <strain evidence="10 11">NM51_B2-22</strain>
    </source>
</reference>
<feature type="domain" description="Lysidine-tRNA(Ile) synthetase C-terminal" evidence="9">
    <location>
        <begin position="347"/>
        <end position="415"/>
    </location>
</feature>
<evidence type="ECO:0000256" key="7">
    <source>
        <dbReference type="ARBA" id="ARBA00048539"/>
    </source>
</evidence>
<evidence type="ECO:0000256" key="1">
    <source>
        <dbReference type="ARBA" id="ARBA00004496"/>
    </source>
</evidence>
<evidence type="ECO:0000256" key="2">
    <source>
        <dbReference type="ARBA" id="ARBA00022490"/>
    </source>
</evidence>
<protein>
    <recommendedName>
        <fullName evidence="8">tRNA(Ile)-lysidine synthase</fullName>
        <ecNumber evidence="8">6.3.4.19</ecNumber>
    </recommendedName>
    <alternativeName>
        <fullName evidence="8">tRNA(Ile)-2-lysyl-cytidine synthase</fullName>
    </alternativeName>
    <alternativeName>
        <fullName evidence="8">tRNA(Ile)-lysidine synthetase</fullName>
    </alternativeName>
</protein>
<accession>A0A7X3G6R5</accession>
<evidence type="ECO:0000256" key="4">
    <source>
        <dbReference type="ARBA" id="ARBA00022694"/>
    </source>
</evidence>
<comment type="caution">
    <text evidence="10">The sequence shown here is derived from an EMBL/GenBank/DDBJ whole genome shotgun (WGS) entry which is preliminary data.</text>
</comment>
<dbReference type="InterPro" id="IPR011063">
    <property type="entry name" value="TilS/TtcA_N"/>
</dbReference>
<dbReference type="GO" id="GO:0005737">
    <property type="term" value="C:cytoplasm"/>
    <property type="evidence" value="ECO:0007669"/>
    <property type="project" value="UniProtKB-SubCell"/>
</dbReference>
<dbReference type="SMART" id="SM00977">
    <property type="entry name" value="TilS_C"/>
    <property type="match status" value="1"/>
</dbReference>
<evidence type="ECO:0000256" key="5">
    <source>
        <dbReference type="ARBA" id="ARBA00022741"/>
    </source>
</evidence>
<dbReference type="Proteomes" id="UP000461595">
    <property type="component" value="Unassembled WGS sequence"/>
</dbReference>
<proteinExistence type="inferred from homology"/>
<dbReference type="AlphaFoldDB" id="A0A7X3G6R5"/>
<keyword evidence="6 8" id="KW-0067">ATP-binding</keyword>
<dbReference type="CDD" id="cd01992">
    <property type="entry name" value="TilS_N"/>
    <property type="match status" value="1"/>
</dbReference>
<dbReference type="InterPro" id="IPR014729">
    <property type="entry name" value="Rossmann-like_a/b/a_fold"/>
</dbReference>
<dbReference type="OrthoDB" id="9807403at2"/>
<evidence type="ECO:0000256" key="3">
    <source>
        <dbReference type="ARBA" id="ARBA00022598"/>
    </source>
</evidence>
<dbReference type="PANTHER" id="PTHR43033:SF1">
    <property type="entry name" value="TRNA(ILE)-LYSIDINE SYNTHASE-RELATED"/>
    <property type="match status" value="1"/>
</dbReference>